<feature type="chain" id="PRO_5036209736" evidence="2">
    <location>
        <begin position="22"/>
        <end position="513"/>
    </location>
</feature>
<gene>
    <name evidence="3" type="ORF">DSTB1V02_LOCUS7621</name>
</gene>
<dbReference type="EMBL" id="CAJPEV010001586">
    <property type="protein sequence ID" value="CAG0893399.1"/>
    <property type="molecule type" value="Genomic_DNA"/>
</dbReference>
<dbReference type="AlphaFoldDB" id="A0A7R9A7T5"/>
<dbReference type="Proteomes" id="UP000677054">
    <property type="component" value="Unassembled WGS sequence"/>
</dbReference>
<evidence type="ECO:0000313" key="4">
    <source>
        <dbReference type="Proteomes" id="UP000677054"/>
    </source>
</evidence>
<feature type="compositionally biased region" description="Basic and acidic residues" evidence="1">
    <location>
        <begin position="244"/>
        <end position="265"/>
    </location>
</feature>
<reference evidence="3" key="1">
    <citation type="submission" date="2020-11" db="EMBL/GenBank/DDBJ databases">
        <authorList>
            <person name="Tran Van P."/>
        </authorList>
    </citation>
    <scope>NUCLEOTIDE SEQUENCE</scope>
</reference>
<sequence length="513" mass="56956">MVVRWRTTVTTVPLIVRTVLCGSCVKARHGFTRAVSASTHFGSRRPTAEGLLREGGMSWRTYAYEGGGSSLHNHYAISCGARGGLHKIDPARPRSAKVNLPTSPHVFPFFVGSFISCTSSSIQARLPIGAQTVDVHPRLCHPFVVPHFGDRSLARGGRRNRERLVRPGTPPYRTDQWIKKNFPNGVRYETIILSGPNILTPEYFKYMGTLDKKIRSLVSNGYAWEDVCARPEEFLVGHKKVERRRRDTEAQSLWHAEDRRLDPVHGENSTLDDVVPTTESTSSQSQKTATEMSSDSTATMEPETSLLPILISSFTAENLETTKENETTTTPTTEKTARISQAGVNREVDSKELLQHNDYNNGWKEDSDASEVFGGEEEEITLYDGSCIYSSTLQLWAEDFDFSTITTAEIQDKVTRALDDKSRNDVKGMLSGVERDESGRVVGAAAVMFVYILKDRANATNIKGQPTYQGNPARRKANECNSQESLVHMNRICQTRTGTQGTGTIPEPGKFTA</sequence>
<protein>
    <submittedName>
        <fullName evidence="3">Uncharacterized protein</fullName>
    </submittedName>
</protein>
<evidence type="ECO:0000256" key="2">
    <source>
        <dbReference type="SAM" id="SignalP"/>
    </source>
</evidence>
<proteinExistence type="predicted"/>
<dbReference type="OrthoDB" id="6510177at2759"/>
<evidence type="ECO:0000313" key="3">
    <source>
        <dbReference type="EMBL" id="CAD7247796.1"/>
    </source>
</evidence>
<dbReference type="EMBL" id="LR901103">
    <property type="protein sequence ID" value="CAD7247796.1"/>
    <property type="molecule type" value="Genomic_DNA"/>
</dbReference>
<accession>A0A7R9A7T5</accession>
<evidence type="ECO:0000256" key="1">
    <source>
        <dbReference type="SAM" id="MobiDB-lite"/>
    </source>
</evidence>
<feature type="compositionally biased region" description="Low complexity" evidence="1">
    <location>
        <begin position="277"/>
        <end position="291"/>
    </location>
</feature>
<organism evidence="3">
    <name type="scientific">Darwinula stevensoni</name>
    <dbReference type="NCBI Taxonomy" id="69355"/>
    <lineage>
        <taxon>Eukaryota</taxon>
        <taxon>Metazoa</taxon>
        <taxon>Ecdysozoa</taxon>
        <taxon>Arthropoda</taxon>
        <taxon>Crustacea</taxon>
        <taxon>Oligostraca</taxon>
        <taxon>Ostracoda</taxon>
        <taxon>Podocopa</taxon>
        <taxon>Podocopida</taxon>
        <taxon>Darwinulocopina</taxon>
        <taxon>Darwinuloidea</taxon>
        <taxon>Darwinulidae</taxon>
        <taxon>Darwinula</taxon>
    </lineage>
</organism>
<feature type="signal peptide" evidence="2">
    <location>
        <begin position="1"/>
        <end position="21"/>
    </location>
</feature>
<feature type="region of interest" description="Disordered" evidence="1">
    <location>
        <begin position="322"/>
        <end position="342"/>
    </location>
</feature>
<keyword evidence="4" id="KW-1185">Reference proteome</keyword>
<name>A0A7R9A7T5_9CRUS</name>
<keyword evidence="2" id="KW-0732">Signal</keyword>
<feature type="region of interest" description="Disordered" evidence="1">
    <location>
        <begin position="241"/>
        <end position="302"/>
    </location>
</feature>